<comment type="subcellular location">
    <subcellularLocation>
        <location evidence="1">Mitochondrion outer membrane</location>
        <topology evidence="1">Multi-pass membrane protein</topology>
    </subcellularLocation>
</comment>
<sequence length="330" mass="35837">MGNVFAASAPPGGFSAPDPPPPPPPGVGSDGYGKSSHEEWPHPGIMEDLHKRTKDIFPMNFDGVKLMVNKGLSNHFQVSHTIHLSSVTPAGYRFGATYVGTKQTCPNEAYPILLGDIDPSGNMNANILHQLTDRIKLKLACQFTRLKNQPISAAQFQADYKGDQYSTSLTVANLDVVNESGLIVAHYLKSVTRRLALGAELAYQFGRQVPGNEIALLSVAGRYDANDSAFSGTLGTHAVHLCFYQKASEQLQLGCELETNFRMGESTATIGYQVDLPKADLVFRGMVDSNWNVGAVLEKKLGPLPFTFSLSGMLNHYKQNFRLGCGFIIG</sequence>
<keyword evidence="4" id="KW-1134">Transmembrane beta strand</keyword>
<comment type="caution">
    <text evidence="12">The sequence shown here is derived from an EMBL/GenBank/DDBJ whole genome shotgun (WGS) entry which is preliminary data.</text>
</comment>
<evidence type="ECO:0000256" key="4">
    <source>
        <dbReference type="ARBA" id="ARBA00022452"/>
    </source>
</evidence>
<dbReference type="InterPro" id="IPR027246">
    <property type="entry name" value="Porin_Euk/Tom40"/>
</dbReference>
<evidence type="ECO:0000256" key="9">
    <source>
        <dbReference type="ARBA" id="ARBA00023128"/>
    </source>
</evidence>
<gene>
    <name evidence="12" type="ORF">PYX00_001990</name>
</gene>
<evidence type="ECO:0000313" key="12">
    <source>
        <dbReference type="EMBL" id="KAL0280803.1"/>
    </source>
</evidence>
<evidence type="ECO:0008006" key="13">
    <source>
        <dbReference type="Google" id="ProtNLM"/>
    </source>
</evidence>
<dbReference type="EMBL" id="JARGDH010000001">
    <property type="protein sequence ID" value="KAL0280803.1"/>
    <property type="molecule type" value="Genomic_DNA"/>
</dbReference>
<comment type="similarity">
    <text evidence="2">Belongs to the Tom40 family.</text>
</comment>
<reference evidence="12" key="1">
    <citation type="journal article" date="2024" name="Gigascience">
        <title>Chromosome-level genome of the poultry shaft louse Menopon gallinae provides insight into the host-switching and adaptive evolution of parasitic lice.</title>
        <authorList>
            <person name="Xu Y."/>
            <person name="Ma L."/>
            <person name="Liu S."/>
            <person name="Liang Y."/>
            <person name="Liu Q."/>
            <person name="He Z."/>
            <person name="Tian L."/>
            <person name="Duan Y."/>
            <person name="Cai W."/>
            <person name="Li H."/>
            <person name="Song F."/>
        </authorList>
    </citation>
    <scope>NUCLEOTIDE SEQUENCE</scope>
    <source>
        <strain evidence="12">Cailab_2023a</strain>
    </source>
</reference>
<evidence type="ECO:0000256" key="7">
    <source>
        <dbReference type="ARBA" id="ARBA00022927"/>
    </source>
</evidence>
<dbReference type="InterPro" id="IPR023614">
    <property type="entry name" value="Porin_dom_sf"/>
</dbReference>
<organism evidence="12">
    <name type="scientific">Menopon gallinae</name>
    <name type="common">poultry shaft louse</name>
    <dbReference type="NCBI Taxonomy" id="328185"/>
    <lineage>
        <taxon>Eukaryota</taxon>
        <taxon>Metazoa</taxon>
        <taxon>Ecdysozoa</taxon>
        <taxon>Arthropoda</taxon>
        <taxon>Hexapoda</taxon>
        <taxon>Insecta</taxon>
        <taxon>Pterygota</taxon>
        <taxon>Neoptera</taxon>
        <taxon>Paraneoptera</taxon>
        <taxon>Psocodea</taxon>
        <taxon>Troctomorpha</taxon>
        <taxon>Phthiraptera</taxon>
        <taxon>Amblycera</taxon>
        <taxon>Menoponidae</taxon>
        <taxon>Menopon</taxon>
    </lineage>
</organism>
<keyword evidence="5" id="KW-0812">Transmembrane</keyword>
<dbReference type="PANTHER" id="PTHR10802">
    <property type="entry name" value="MITOCHONDRIAL IMPORT RECEPTOR SUBUNIT TOM40"/>
    <property type="match status" value="1"/>
</dbReference>
<dbReference type="GO" id="GO:0008320">
    <property type="term" value="F:protein transmembrane transporter activity"/>
    <property type="evidence" value="ECO:0007669"/>
    <property type="project" value="InterPro"/>
</dbReference>
<dbReference type="GO" id="GO:0015288">
    <property type="term" value="F:porin activity"/>
    <property type="evidence" value="ECO:0007669"/>
    <property type="project" value="UniProtKB-KW"/>
</dbReference>
<keyword evidence="8" id="KW-0626">Porin</keyword>
<proteinExistence type="inferred from homology"/>
<dbReference type="Gene3D" id="2.40.160.10">
    <property type="entry name" value="Porin"/>
    <property type="match status" value="1"/>
</dbReference>
<keyword evidence="10" id="KW-0472">Membrane</keyword>
<evidence type="ECO:0000256" key="5">
    <source>
        <dbReference type="ARBA" id="ARBA00022692"/>
    </source>
</evidence>
<feature type="compositionally biased region" description="Pro residues" evidence="11">
    <location>
        <begin position="17"/>
        <end position="26"/>
    </location>
</feature>
<dbReference type="Pfam" id="PF01459">
    <property type="entry name" value="Porin_3"/>
    <property type="match status" value="1"/>
</dbReference>
<evidence type="ECO:0000256" key="2">
    <source>
        <dbReference type="ARBA" id="ARBA00010510"/>
    </source>
</evidence>
<feature type="region of interest" description="Disordered" evidence="11">
    <location>
        <begin position="1"/>
        <end position="43"/>
    </location>
</feature>
<keyword evidence="3" id="KW-0813">Transport</keyword>
<dbReference type="GO" id="GO:0046930">
    <property type="term" value="C:pore complex"/>
    <property type="evidence" value="ECO:0007669"/>
    <property type="project" value="UniProtKB-KW"/>
</dbReference>
<dbReference type="CDD" id="cd07305">
    <property type="entry name" value="Porin3_Tom40"/>
    <property type="match status" value="1"/>
</dbReference>
<keyword evidence="9" id="KW-0496">Mitochondrion</keyword>
<keyword evidence="7" id="KW-0653">Protein transport</keyword>
<name>A0AAW2IGP1_9NEOP</name>
<dbReference type="FunFam" id="2.40.160.10:FF:000005">
    <property type="entry name" value="mitochondrial import receptor subunit TOM40 homolog"/>
    <property type="match status" value="1"/>
</dbReference>
<protein>
    <recommendedName>
        <fullName evidence="13">Mitochondrial import receptor subunit TOM40</fullName>
    </recommendedName>
</protein>
<feature type="compositionally biased region" description="Low complexity" evidence="11">
    <location>
        <begin position="1"/>
        <end position="16"/>
    </location>
</feature>
<evidence type="ECO:0000256" key="1">
    <source>
        <dbReference type="ARBA" id="ARBA00004374"/>
    </source>
</evidence>
<dbReference type="GO" id="GO:0005741">
    <property type="term" value="C:mitochondrial outer membrane"/>
    <property type="evidence" value="ECO:0007669"/>
    <property type="project" value="UniProtKB-SubCell"/>
</dbReference>
<accession>A0AAW2IGP1</accession>
<keyword evidence="8" id="KW-0406">Ion transport</keyword>
<dbReference type="GO" id="GO:0030150">
    <property type="term" value="P:protein import into mitochondrial matrix"/>
    <property type="evidence" value="ECO:0007669"/>
    <property type="project" value="InterPro"/>
</dbReference>
<dbReference type="AlphaFoldDB" id="A0AAW2IGP1"/>
<evidence type="ECO:0000256" key="10">
    <source>
        <dbReference type="ARBA" id="ARBA00023136"/>
    </source>
</evidence>
<dbReference type="InterPro" id="IPR037930">
    <property type="entry name" value="Tom40"/>
</dbReference>
<evidence type="ECO:0000256" key="6">
    <source>
        <dbReference type="ARBA" id="ARBA00022787"/>
    </source>
</evidence>
<evidence type="ECO:0000256" key="8">
    <source>
        <dbReference type="ARBA" id="ARBA00023114"/>
    </source>
</evidence>
<keyword evidence="6" id="KW-1000">Mitochondrion outer membrane</keyword>
<evidence type="ECO:0000256" key="3">
    <source>
        <dbReference type="ARBA" id="ARBA00022448"/>
    </source>
</evidence>
<evidence type="ECO:0000256" key="11">
    <source>
        <dbReference type="SAM" id="MobiDB-lite"/>
    </source>
</evidence>